<keyword evidence="2" id="KW-0812">Transmembrane</keyword>
<dbReference type="AlphaFoldDB" id="A0A1X6WY98"/>
<feature type="transmembrane region" description="Helical" evidence="2">
    <location>
        <begin position="121"/>
        <end position="146"/>
    </location>
</feature>
<keyword evidence="2" id="KW-0472">Membrane</keyword>
<feature type="transmembrane region" description="Helical" evidence="2">
    <location>
        <begin position="274"/>
        <end position="297"/>
    </location>
</feature>
<feature type="transmembrane region" description="Helical" evidence="2">
    <location>
        <begin position="80"/>
        <end position="100"/>
    </location>
</feature>
<feature type="transmembrane region" description="Helical" evidence="2">
    <location>
        <begin position="342"/>
        <end position="362"/>
    </location>
</feature>
<feature type="transmembrane region" description="Helical" evidence="2">
    <location>
        <begin position="242"/>
        <end position="267"/>
    </location>
</feature>
<dbReference type="Proteomes" id="UP000195981">
    <property type="component" value="Unassembled WGS sequence"/>
</dbReference>
<feature type="transmembrane region" description="Helical" evidence="2">
    <location>
        <begin position="382"/>
        <end position="401"/>
    </location>
</feature>
<name>A0A1X6WY98_9MICO</name>
<reference evidence="3 4" key="1">
    <citation type="submission" date="2017-02" db="EMBL/GenBank/DDBJ databases">
        <authorList>
            <person name="Peterson S.W."/>
        </authorList>
    </citation>
    <scope>NUCLEOTIDE SEQUENCE [LARGE SCALE GENOMIC DNA]</scope>
    <source>
        <strain evidence="3 4">CIP104813</strain>
    </source>
</reference>
<feature type="transmembrane region" description="Helical" evidence="2">
    <location>
        <begin position="158"/>
        <end position="179"/>
    </location>
</feature>
<accession>A0A1X6WY98</accession>
<dbReference type="Pfam" id="PF19877">
    <property type="entry name" value="DUF6350"/>
    <property type="match status" value="1"/>
</dbReference>
<protein>
    <submittedName>
        <fullName evidence="3">Putative integral membrane protein</fullName>
    </submittedName>
</protein>
<sequence length="470" mass="46563">MSTQTASGTDRISSPAVMGALAALTALGVSLAVCVVPALAAQLDSSQSVLSVLGAVLLGVDAMVLAHGGRLELSGGAIEGAVRLMPMGLTIVHLGVAAAVMRRMGRALSLVTSAGGLRPRALRDAGTALGAFVLLYAIGGALLSALSRTPHVHLVSSASFLAFGILALLGGGGGLLWALRRREAPGVPAVRILDLLPAPYDVAARGAAISLLGLLAAGLLTAVGFLIAGFPHAGALMDRLDAGIVGGIVLTLLQLALLPTAAVWALAALLGGRFAVGVGTSVSLGASSTGVLPALPLLAVLPQPGTAPWYSWLLLALPVAAIGAGSVRVVRDAAGADLRTRAIAWGSYAGAVVLGALLLLALATGKIGSARLADLGPHLGSVILPLLGMVIGTLAIAILIWDSSVLDSARAGVAGLRARVERAEAKEAATSGSEDTEAAEAAGQTAGEGPGAEDETRGEADEEISPRAGS</sequence>
<organism evidence="3 4">
    <name type="scientific">Brachybacterium nesterenkovii</name>
    <dbReference type="NCBI Taxonomy" id="47847"/>
    <lineage>
        <taxon>Bacteria</taxon>
        <taxon>Bacillati</taxon>
        <taxon>Actinomycetota</taxon>
        <taxon>Actinomycetes</taxon>
        <taxon>Micrococcales</taxon>
        <taxon>Dermabacteraceae</taxon>
        <taxon>Brachybacterium</taxon>
    </lineage>
</organism>
<dbReference type="RefSeq" id="WP_087103533.1">
    <property type="nucleotide sequence ID" value="NZ_FWFG01000051.1"/>
</dbReference>
<evidence type="ECO:0000256" key="2">
    <source>
        <dbReference type="SAM" id="Phobius"/>
    </source>
</evidence>
<feature type="region of interest" description="Disordered" evidence="1">
    <location>
        <begin position="424"/>
        <end position="470"/>
    </location>
</feature>
<evidence type="ECO:0000313" key="3">
    <source>
        <dbReference type="EMBL" id="SLM90911.1"/>
    </source>
</evidence>
<feature type="transmembrane region" description="Helical" evidence="2">
    <location>
        <begin position="309"/>
        <end position="330"/>
    </location>
</feature>
<proteinExistence type="predicted"/>
<dbReference type="InterPro" id="IPR045931">
    <property type="entry name" value="DUF6350"/>
</dbReference>
<dbReference type="OrthoDB" id="4793452at2"/>
<keyword evidence="4" id="KW-1185">Reference proteome</keyword>
<evidence type="ECO:0000256" key="1">
    <source>
        <dbReference type="SAM" id="MobiDB-lite"/>
    </source>
</evidence>
<feature type="transmembrane region" description="Helical" evidence="2">
    <location>
        <begin position="20"/>
        <end position="41"/>
    </location>
</feature>
<dbReference type="EMBL" id="FWFG01000051">
    <property type="protein sequence ID" value="SLM90911.1"/>
    <property type="molecule type" value="Genomic_DNA"/>
</dbReference>
<evidence type="ECO:0000313" key="4">
    <source>
        <dbReference type="Proteomes" id="UP000195981"/>
    </source>
</evidence>
<feature type="transmembrane region" description="Helical" evidence="2">
    <location>
        <begin position="209"/>
        <end position="230"/>
    </location>
</feature>
<keyword evidence="2" id="KW-1133">Transmembrane helix</keyword>
<gene>
    <name evidence="3" type="ORF">FM110_05810</name>
</gene>
<feature type="transmembrane region" description="Helical" evidence="2">
    <location>
        <begin position="48"/>
        <end position="68"/>
    </location>
</feature>